<accession>A0A8A1LA64</accession>
<evidence type="ECO:0000313" key="1">
    <source>
        <dbReference type="EMBL" id="QSS51318.1"/>
    </source>
</evidence>
<dbReference type="EMBL" id="CP069103">
    <property type="protein sequence ID" value="QSS51318.1"/>
    <property type="molecule type" value="Genomic_DNA"/>
</dbReference>
<dbReference type="Proteomes" id="UP000663419">
    <property type="component" value="Chromosome 2"/>
</dbReference>
<reference evidence="1" key="1">
    <citation type="submission" date="2021-01" db="EMBL/GenBank/DDBJ databases">
        <title>Chromosome-level genome assembly of a human fungal pathogen reveals clustering of transcriptionally co-regulated genes.</title>
        <authorList>
            <person name="Voorhies M."/>
            <person name="Cohen S."/>
            <person name="Shea T.P."/>
            <person name="Petrus S."/>
            <person name="Munoz J.F."/>
            <person name="Poplawski S."/>
            <person name="Goldman W.E."/>
            <person name="Michael T."/>
            <person name="Cuomo C.A."/>
            <person name="Sil A."/>
            <person name="Beyhan S."/>
        </authorList>
    </citation>
    <scope>NUCLEOTIDE SEQUENCE</scope>
    <source>
        <strain evidence="1">H88</strain>
    </source>
</reference>
<evidence type="ECO:0000313" key="2">
    <source>
        <dbReference type="Proteomes" id="UP000663419"/>
    </source>
</evidence>
<organism evidence="1 2">
    <name type="scientific">Ajellomyces capsulatus (strain H88)</name>
    <name type="common">Darling's disease fungus</name>
    <name type="synonym">Histoplasma capsulatum</name>
    <dbReference type="NCBI Taxonomy" id="544711"/>
    <lineage>
        <taxon>Eukaryota</taxon>
        <taxon>Fungi</taxon>
        <taxon>Dikarya</taxon>
        <taxon>Ascomycota</taxon>
        <taxon>Pezizomycotina</taxon>
        <taxon>Eurotiomycetes</taxon>
        <taxon>Eurotiomycetidae</taxon>
        <taxon>Onygenales</taxon>
        <taxon>Ajellomycetaceae</taxon>
        <taxon>Histoplasma</taxon>
    </lineage>
</organism>
<sequence length="138" mass="15223">MHNCQAITRGEGNIFEGLVISNIELFGEEGAQLTAPESIEFLGMNGSDEFSRLAINKLQIITFSCRLARVNLDRLETTPYFTADERLQCCPSPVHAHVPIPRSRIETPIPLDHNAGYIGLPRKCSRTLVLGLITNSSS</sequence>
<gene>
    <name evidence="1" type="ORF">I7I53_06611</name>
</gene>
<name>A0A8A1LA64_AJEC8</name>
<dbReference type="VEuPathDB" id="FungiDB:I7I53_06611"/>
<protein>
    <submittedName>
        <fullName evidence="1">Uncharacterized protein</fullName>
    </submittedName>
</protein>
<proteinExistence type="predicted"/>
<dbReference type="AlphaFoldDB" id="A0A8A1LA64"/>